<reference evidence="6" key="1">
    <citation type="journal article" date="2011" name="Environ. Microbiol.">
        <title>A blueprint of ectoine metabolism from the genome of the industrial producer Halomonas elongata DSM 2581(T).</title>
        <authorList>
            <person name="Schwibbert K."/>
            <person name="Marin-Sanguino A."/>
            <person name="Bagyan I."/>
            <person name="Heidrich G."/>
            <person name="Lentzen G."/>
            <person name="Seitz H."/>
            <person name="Rampp M."/>
            <person name="Schuster S.C."/>
            <person name="Klenk H.P."/>
            <person name="Pfeiffer F."/>
            <person name="Oesterhelt D."/>
            <person name="Kunte H.J."/>
        </authorList>
    </citation>
    <scope>NUCLEOTIDE SEQUENCE [LARGE SCALE GENOMIC DNA]</scope>
    <source>
        <strain evidence="6">ATCC 33173 / DSM 2581 / NBRC 15536 / NCIMB 2198 / 1H9</strain>
    </source>
</reference>
<dbReference type="EMBL" id="FN869568">
    <property type="protein sequence ID" value="CBV44111.1"/>
    <property type="molecule type" value="Genomic_DNA"/>
</dbReference>
<feature type="transmembrane region" description="Helical" evidence="3">
    <location>
        <begin position="431"/>
        <end position="455"/>
    </location>
</feature>
<feature type="transmembrane region" description="Helical" evidence="3">
    <location>
        <begin position="196"/>
        <end position="218"/>
    </location>
</feature>
<evidence type="ECO:0000313" key="5">
    <source>
        <dbReference type="EMBL" id="CBV44111.1"/>
    </source>
</evidence>
<feature type="transmembrane region" description="Helical" evidence="3">
    <location>
        <begin position="45"/>
        <end position="64"/>
    </location>
</feature>
<feature type="transmembrane region" description="Helical" evidence="3">
    <location>
        <begin position="283"/>
        <end position="309"/>
    </location>
</feature>
<dbReference type="AlphaFoldDB" id="E1VBF4"/>
<name>E1VBF4_HALED</name>
<gene>
    <name evidence="5" type="ordered locus">HELO_4227</name>
</gene>
<sequence>MPARSRAPRVPPRPLIPCPERLMSSTSSSSHAAEAAASGSPGVRLPWVGLGALSVVFHLGLIFYGLTPALVSRPLHMALILPWVLVFAARTPWQRWSGWALTLLGVAACVWIAVNEQALSGQYGFIDTPLQMVIGGFLIVLALETARRAIGWPLPLVAAVALLYAFFGQYVPGEFGHPGLPAASLVGSLTIAEGGLWGKLTGVSVGVVAIFVIFGAVLNAGEAGKGFMNLAGLVAGRLTGGGAKVSVVSSALMGSISGSASANVASTGAITIPSMTRLGYPRALAAAVEAVASSGGQIMPPLMGAGAFVMVELTGTPYTDIMAAAMLPALLYFATVWMGINAYATRHDLRPVADEDRPALREVWMTGLFFAVPFAVLLERIFHAGNTPQYAASLAIFVGAALLWLDSRLVPSWRGLFTRLAEAMVLAGRQVATIGAIIICASLVIGVLAMTGLGVKVTSAILSLSGGALWPALLLTALACLVLGMEVPTTAAYVICVSVAGPALTELGLPPLLAHLFVFWYALLSTITPPVCGGVFIAAGMAGESWIKVALRAMSLGVGLYLIPLAMVARPGIIHLADAPWRALAETGLVGVGLLAISYGLIARRSSVWRLVLVGAGLAVIFLG</sequence>
<keyword evidence="3" id="KW-0812">Transmembrane</keyword>
<evidence type="ECO:0000256" key="3">
    <source>
        <dbReference type="SAM" id="Phobius"/>
    </source>
</evidence>
<evidence type="ECO:0000256" key="2">
    <source>
        <dbReference type="SAM" id="MobiDB-lite"/>
    </source>
</evidence>
<feature type="transmembrane region" description="Helical" evidence="3">
    <location>
        <begin position="70"/>
        <end position="89"/>
    </location>
</feature>
<dbReference type="NCBIfam" id="TIGR02123">
    <property type="entry name" value="TRAP_fused"/>
    <property type="match status" value="1"/>
</dbReference>
<keyword evidence="3" id="KW-0472">Membrane</keyword>
<dbReference type="STRING" id="768066.HELO_4227"/>
<feature type="transmembrane region" description="Helical" evidence="3">
    <location>
        <begin position="549"/>
        <end position="569"/>
    </location>
</feature>
<keyword evidence="1" id="KW-0813">Transport</keyword>
<feature type="transmembrane region" description="Helical" evidence="3">
    <location>
        <begin position="461"/>
        <end position="484"/>
    </location>
</feature>
<feature type="transmembrane region" description="Helical" evidence="3">
    <location>
        <begin position="120"/>
        <end position="143"/>
    </location>
</feature>
<dbReference type="PANTHER" id="PTHR43849:SF2">
    <property type="entry name" value="BLL3936 PROTEIN"/>
    <property type="match status" value="1"/>
</dbReference>
<evidence type="ECO:0000259" key="4">
    <source>
        <dbReference type="Pfam" id="PF06808"/>
    </source>
</evidence>
<comment type="function">
    <text evidence="1">Part of the tripartite ATP-independent periplasmic (TRAP) transport system.</text>
</comment>
<feature type="transmembrane region" description="Helical" evidence="3">
    <location>
        <begin position="581"/>
        <end position="601"/>
    </location>
</feature>
<feature type="region of interest" description="Disordered" evidence="2">
    <location>
        <begin position="1"/>
        <end position="25"/>
    </location>
</feature>
<protein>
    <submittedName>
        <fullName evidence="5">TRAP transporter 4TM/12TM fusion protein</fullName>
    </submittedName>
</protein>
<proteinExistence type="predicted"/>
<dbReference type="PANTHER" id="PTHR43849">
    <property type="entry name" value="BLL3936 PROTEIN"/>
    <property type="match status" value="1"/>
</dbReference>
<dbReference type="HOGENOM" id="CLU_007041_3_1_6"/>
<dbReference type="Proteomes" id="UP000008707">
    <property type="component" value="Chromosome"/>
</dbReference>
<dbReference type="GO" id="GO:0022857">
    <property type="term" value="F:transmembrane transporter activity"/>
    <property type="evidence" value="ECO:0007669"/>
    <property type="project" value="UniProtKB-UniRule"/>
</dbReference>
<keyword evidence="1" id="KW-1003">Cell membrane</keyword>
<feature type="transmembrane region" description="Helical" evidence="3">
    <location>
        <begin position="363"/>
        <end position="383"/>
    </location>
</feature>
<dbReference type="InterPro" id="IPR011853">
    <property type="entry name" value="TRAP_DctM-Dct_fused"/>
</dbReference>
<feature type="transmembrane region" description="Helical" evidence="3">
    <location>
        <begin position="491"/>
        <end position="513"/>
    </location>
</feature>
<evidence type="ECO:0000256" key="1">
    <source>
        <dbReference type="RuleBase" id="RU369079"/>
    </source>
</evidence>
<feature type="domain" description="TRAP C4-dicarboxylate transport system permease DctM subunit" evidence="4">
    <location>
        <begin position="137"/>
        <end position="576"/>
    </location>
</feature>
<dbReference type="GO" id="GO:0005886">
    <property type="term" value="C:plasma membrane"/>
    <property type="evidence" value="ECO:0007669"/>
    <property type="project" value="UniProtKB-SubCell"/>
</dbReference>
<feature type="transmembrane region" description="Helical" evidence="3">
    <location>
        <begin position="150"/>
        <end position="171"/>
    </location>
</feature>
<feature type="transmembrane region" description="Helical" evidence="3">
    <location>
        <begin position="519"/>
        <end position="542"/>
    </location>
</feature>
<organism evidence="5 6">
    <name type="scientific">Halomonas elongata (strain ATCC 33173 / DSM 2581 / NBRC 15536 / NCIMB 2198 / 1H9)</name>
    <dbReference type="NCBI Taxonomy" id="768066"/>
    <lineage>
        <taxon>Bacteria</taxon>
        <taxon>Pseudomonadati</taxon>
        <taxon>Pseudomonadota</taxon>
        <taxon>Gammaproteobacteria</taxon>
        <taxon>Oceanospirillales</taxon>
        <taxon>Halomonadaceae</taxon>
        <taxon>Halomonas</taxon>
    </lineage>
</organism>
<dbReference type="eggNOG" id="COG4666">
    <property type="taxonomic scope" value="Bacteria"/>
</dbReference>
<keyword evidence="3" id="KW-1133">Transmembrane helix</keyword>
<keyword evidence="1" id="KW-0997">Cell inner membrane</keyword>
<feature type="transmembrane region" description="Helical" evidence="3">
    <location>
        <begin position="389"/>
        <end position="410"/>
    </location>
</feature>
<feature type="transmembrane region" description="Helical" evidence="3">
    <location>
        <begin position="96"/>
        <end position="114"/>
    </location>
</feature>
<dbReference type="Pfam" id="PF06808">
    <property type="entry name" value="DctM"/>
    <property type="match status" value="1"/>
</dbReference>
<accession>E1VBF4</accession>
<comment type="subcellular location">
    <subcellularLocation>
        <location evidence="1">Cell inner membrane</location>
        <topology evidence="1">Multi-pass membrane protein</topology>
    </subcellularLocation>
</comment>
<dbReference type="KEGG" id="hel:HELO_4227"/>
<dbReference type="InterPro" id="IPR010656">
    <property type="entry name" value="DctM"/>
</dbReference>
<evidence type="ECO:0000313" key="6">
    <source>
        <dbReference type="Proteomes" id="UP000008707"/>
    </source>
</evidence>
<feature type="transmembrane region" description="Helical" evidence="3">
    <location>
        <begin position="608"/>
        <end position="623"/>
    </location>
</feature>
<feature type="transmembrane region" description="Helical" evidence="3">
    <location>
        <begin position="321"/>
        <end position="343"/>
    </location>
</feature>